<feature type="compositionally biased region" description="Acidic residues" evidence="1">
    <location>
        <begin position="365"/>
        <end position="374"/>
    </location>
</feature>
<organism evidence="2 3">
    <name type="scientific">Parasitella parasitica</name>
    <dbReference type="NCBI Taxonomy" id="35722"/>
    <lineage>
        <taxon>Eukaryota</taxon>
        <taxon>Fungi</taxon>
        <taxon>Fungi incertae sedis</taxon>
        <taxon>Mucoromycota</taxon>
        <taxon>Mucoromycotina</taxon>
        <taxon>Mucoromycetes</taxon>
        <taxon>Mucorales</taxon>
        <taxon>Mucorineae</taxon>
        <taxon>Mucoraceae</taxon>
        <taxon>Parasitella</taxon>
    </lineage>
</organism>
<accession>A0A0B7MWU8</accession>
<gene>
    <name evidence="2" type="primary">PARPA_01068.1 scaffold 1359</name>
</gene>
<evidence type="ECO:0000313" key="3">
    <source>
        <dbReference type="Proteomes" id="UP000054107"/>
    </source>
</evidence>
<dbReference type="SUPFAM" id="SSF55979">
    <property type="entry name" value="DNA clamp"/>
    <property type="match status" value="1"/>
</dbReference>
<dbReference type="GO" id="GO:0071479">
    <property type="term" value="P:cellular response to ionizing radiation"/>
    <property type="evidence" value="ECO:0007669"/>
    <property type="project" value="TreeGrafter"/>
</dbReference>
<dbReference type="AlphaFoldDB" id="A0A0B7MWU8"/>
<evidence type="ECO:0000313" key="2">
    <source>
        <dbReference type="EMBL" id="CEP07760.1"/>
    </source>
</evidence>
<feature type="compositionally biased region" description="Low complexity" evidence="1">
    <location>
        <begin position="302"/>
        <end position="316"/>
    </location>
</feature>
<keyword evidence="3" id="KW-1185">Reference proteome</keyword>
<dbReference type="GO" id="GO:0000076">
    <property type="term" value="P:DNA replication checkpoint signaling"/>
    <property type="evidence" value="ECO:0007669"/>
    <property type="project" value="TreeGrafter"/>
</dbReference>
<feature type="compositionally biased region" description="Polar residues" evidence="1">
    <location>
        <begin position="337"/>
        <end position="353"/>
    </location>
</feature>
<dbReference type="PANTHER" id="PTHR15237">
    <property type="entry name" value="DNA REPAIR PROTEIN RAD9"/>
    <property type="match status" value="1"/>
</dbReference>
<dbReference type="STRING" id="35722.A0A0B7MWU8"/>
<dbReference type="OrthoDB" id="60092at2759"/>
<dbReference type="PANTHER" id="PTHR15237:SF0">
    <property type="entry name" value="CELL CYCLE CHECKPOINT CONTROL PROTEIN"/>
    <property type="match status" value="1"/>
</dbReference>
<evidence type="ECO:0000256" key="1">
    <source>
        <dbReference type="SAM" id="MobiDB-lite"/>
    </source>
</evidence>
<dbReference type="GO" id="GO:0006281">
    <property type="term" value="P:DNA repair"/>
    <property type="evidence" value="ECO:0007669"/>
    <property type="project" value="TreeGrafter"/>
</dbReference>
<dbReference type="InterPro" id="IPR046938">
    <property type="entry name" value="DNA_clamp_sf"/>
</dbReference>
<dbReference type="InterPro" id="IPR007268">
    <property type="entry name" value="Rad9/Ddc1"/>
</dbReference>
<dbReference type="GO" id="GO:0030896">
    <property type="term" value="C:checkpoint clamp complex"/>
    <property type="evidence" value="ECO:0007669"/>
    <property type="project" value="InterPro"/>
</dbReference>
<sequence>MEFSAVITSEGFKIFSGTLQVLASLGEVVTLEIHNGQFVMSTLNSSRTGQGVIHLSRDFFKDYILLRRGSPETVLRCNVLNKQFYSIIKKNMAGYKSINECQLRITQGNLNAVYHTESRIYMKILYNNGVTKKNTLWYSNGDPVVMFCKNRYESRLVCQPQLLKDFLVRFDHKTQDIEFICTEQGLVLKTHPESRTLSTGDPPVKSMFLIYKADFATFDIKRNAKLVINLKEFKSIVDYIEYLGGALELQYEAPGFPILNTYTLPSKVVSFMALQSVPPHVYNSQDEQDELSFVDTHDLDYTPSSTSRRPTPTPTRASMSTVQRQLQQQQPQHRHSANSFAQRNSSSNTSLPSTAPILSGTDNNPAEDDDDEPLFSETHNS</sequence>
<dbReference type="Pfam" id="PF04139">
    <property type="entry name" value="Rad9"/>
    <property type="match status" value="1"/>
</dbReference>
<dbReference type="EMBL" id="LN719426">
    <property type="protein sequence ID" value="CEP07760.1"/>
    <property type="molecule type" value="Genomic_DNA"/>
</dbReference>
<reference evidence="2 3" key="1">
    <citation type="submission" date="2014-09" db="EMBL/GenBank/DDBJ databases">
        <authorList>
            <person name="Ellenberger Sabrina"/>
        </authorList>
    </citation>
    <scope>NUCLEOTIDE SEQUENCE [LARGE SCALE GENOMIC DNA]</scope>
    <source>
        <strain evidence="2 3">CBS 412.66</strain>
    </source>
</reference>
<evidence type="ECO:0008006" key="4">
    <source>
        <dbReference type="Google" id="ProtNLM"/>
    </source>
</evidence>
<name>A0A0B7MWU8_9FUNG</name>
<protein>
    <recommendedName>
        <fullName evidence="4">DNA repair protein rad9</fullName>
    </recommendedName>
</protein>
<feature type="region of interest" description="Disordered" evidence="1">
    <location>
        <begin position="297"/>
        <end position="381"/>
    </location>
</feature>
<proteinExistence type="predicted"/>
<dbReference type="Gene3D" id="3.70.10.10">
    <property type="match status" value="1"/>
</dbReference>
<dbReference type="Proteomes" id="UP000054107">
    <property type="component" value="Unassembled WGS sequence"/>
</dbReference>
<dbReference type="GO" id="GO:0031573">
    <property type="term" value="P:mitotic intra-S DNA damage checkpoint signaling"/>
    <property type="evidence" value="ECO:0007669"/>
    <property type="project" value="TreeGrafter"/>
</dbReference>